<dbReference type="Ensembl" id="ENSMMUT00000084003.1">
    <property type="protein sequence ID" value="ENSMMUP00000064147.1"/>
    <property type="gene ID" value="ENSMMUG00000002768.4"/>
</dbReference>
<dbReference type="Proteomes" id="UP000006718">
    <property type="component" value="Chromosome 6"/>
</dbReference>
<evidence type="ECO:0000256" key="4">
    <source>
        <dbReference type="SAM" id="MobiDB-lite"/>
    </source>
</evidence>
<keyword evidence="6" id="KW-1185">Reference proteome</keyword>
<evidence type="ECO:0000313" key="6">
    <source>
        <dbReference type="Proteomes" id="UP000006718"/>
    </source>
</evidence>
<dbReference type="InterPro" id="IPR024417">
    <property type="entry name" value="Neuronal_3.1"/>
</dbReference>
<reference evidence="5" key="4">
    <citation type="submission" date="2025-09" db="UniProtKB">
        <authorList>
            <consortium name="Ensembl"/>
        </authorList>
    </citation>
    <scope>IDENTIFICATION</scope>
    <source>
        <strain evidence="5">17573</strain>
    </source>
</reference>
<dbReference type="GeneTree" id="ENSGT00390000016521"/>
<dbReference type="Bgee" id="ENSMMUG00000002768">
    <property type="expression patterns" value="Expressed in cerebellar cortex and 20 other cell types or tissues"/>
</dbReference>
<dbReference type="Pfam" id="PF11092">
    <property type="entry name" value="Alveol-reg_P311"/>
    <property type="match status" value="1"/>
</dbReference>
<dbReference type="AlphaFoldDB" id="A0A5F7ZG43"/>
<dbReference type="PaxDb" id="9544-ENSMMUP00000003714"/>
<dbReference type="PANTHER" id="PTHR17102:SF4">
    <property type="entry name" value="NEURONAL REGENERATION-RELATED PROTEIN"/>
    <property type="match status" value="1"/>
</dbReference>
<dbReference type="VGNC" id="VGNC:84454">
    <property type="gene designation" value="NREP"/>
</dbReference>
<feature type="region of interest" description="Disordered" evidence="4">
    <location>
        <begin position="38"/>
        <end position="71"/>
    </location>
</feature>
<dbReference type="PANTHER" id="PTHR17102">
    <property type="entry name" value="NEURONAL REGENERATION-RELATED PROTEIN"/>
    <property type="match status" value="1"/>
</dbReference>
<evidence type="ECO:0000256" key="2">
    <source>
        <dbReference type="ARBA" id="ARBA00031310"/>
    </source>
</evidence>
<dbReference type="OMA" id="PRSTIWV"/>
<feature type="compositionally biased region" description="Polar residues" evidence="4">
    <location>
        <begin position="61"/>
        <end position="71"/>
    </location>
</feature>
<reference evidence="5" key="3">
    <citation type="submission" date="2025-08" db="UniProtKB">
        <authorList>
            <consortium name="Ensembl"/>
        </authorList>
    </citation>
    <scope>IDENTIFICATION</scope>
    <source>
        <strain evidence="5">17573</strain>
    </source>
</reference>
<evidence type="ECO:0000313" key="5">
    <source>
        <dbReference type="Ensembl" id="ENSMMUP00000064147.1"/>
    </source>
</evidence>
<dbReference type="VEuPathDB" id="HostDB:ENSMMUG00000002768"/>
<sequence>MVEYFLKELGRGEEICGKVYYPERFVWVSQEPFPNKNMEGRLPKGRLPVPKEVNRKKNDETNAASLTPLGSSELRSPRISYLHFF</sequence>
<proteinExistence type="predicted"/>
<evidence type="ECO:0000256" key="3">
    <source>
        <dbReference type="ARBA" id="ARBA00033348"/>
    </source>
</evidence>
<dbReference type="ExpressionAtlas" id="A0A5F7ZG43">
    <property type="expression patterns" value="baseline"/>
</dbReference>
<gene>
    <name evidence="5 7" type="primary">NREP</name>
</gene>
<protein>
    <recommendedName>
        <fullName evidence="1">Neuronal regeneration-related protein</fullName>
    </recommendedName>
    <alternativeName>
        <fullName evidence="2">Neuronal protein 3.1</fullName>
    </alternativeName>
    <alternativeName>
        <fullName evidence="3">Protein p311</fullName>
    </alternativeName>
</protein>
<evidence type="ECO:0000256" key="1">
    <source>
        <dbReference type="ARBA" id="ARBA00022173"/>
    </source>
</evidence>
<name>A0A5F7ZG43_MACMU</name>
<evidence type="ECO:0000313" key="7">
    <source>
        <dbReference type="VGNC" id="VGNC:84454"/>
    </source>
</evidence>
<reference evidence="6" key="1">
    <citation type="journal article" date="2007" name="Science">
        <title>Evolutionary and biomedical insights from the rhesus macaque genome.</title>
        <authorList>
            <person name="Gibbs R.A."/>
            <person name="Rogers J."/>
            <person name="Katze M.G."/>
            <person name="Bumgarner R."/>
            <person name="Weinstock G.M."/>
            <person name="Mardis E.R."/>
            <person name="Remington K.A."/>
            <person name="Strausberg R.L."/>
            <person name="Venter J.C."/>
            <person name="Wilson R.K."/>
            <person name="Batzer M.A."/>
            <person name="Bustamante C.D."/>
            <person name="Eichler E.E."/>
            <person name="Hahn M.W."/>
            <person name="Hardison R.C."/>
            <person name="Makova K.D."/>
            <person name="Miller W."/>
            <person name="Milosavljevic A."/>
            <person name="Palermo R.E."/>
            <person name="Siepel A."/>
            <person name="Sikela J.M."/>
            <person name="Attaway T."/>
            <person name="Bell S."/>
            <person name="Bernard K.E."/>
            <person name="Buhay C.J."/>
            <person name="Chandrabose M.N."/>
            <person name="Dao M."/>
            <person name="Davis C."/>
            <person name="Delehaunty K.D."/>
            <person name="Ding Y."/>
            <person name="Dinh H.H."/>
            <person name="Dugan-Rocha S."/>
            <person name="Fulton L.A."/>
            <person name="Gabisi R.A."/>
            <person name="Garner T.T."/>
            <person name="Godfrey J."/>
            <person name="Hawes A.C."/>
            <person name="Hernandez J."/>
            <person name="Hines S."/>
            <person name="Holder M."/>
            <person name="Hume J."/>
            <person name="Jhangiani S.N."/>
            <person name="Joshi V."/>
            <person name="Khan Z.M."/>
            <person name="Kirkness E.F."/>
            <person name="Cree A."/>
            <person name="Fowler R.G."/>
            <person name="Lee S."/>
            <person name="Lewis L.R."/>
            <person name="Li Z."/>
            <person name="Liu Y.-S."/>
            <person name="Moore S.M."/>
            <person name="Muzny D."/>
            <person name="Nazareth L.V."/>
            <person name="Ngo D.N."/>
            <person name="Okwuonu G.O."/>
            <person name="Pai G."/>
            <person name="Parker D."/>
            <person name="Paul H.A."/>
            <person name="Pfannkoch C."/>
            <person name="Pohl C.S."/>
            <person name="Rogers Y.-H.C."/>
            <person name="Ruiz S.J."/>
            <person name="Sabo A."/>
            <person name="Santibanez J."/>
            <person name="Schneider B.W."/>
            <person name="Smith S.M."/>
            <person name="Sodergren E."/>
            <person name="Svatek A.F."/>
            <person name="Utterback T.R."/>
            <person name="Vattathil S."/>
            <person name="Warren W."/>
            <person name="White C.S."/>
            <person name="Chinwalla A.T."/>
            <person name="Feng Y."/>
            <person name="Halpern A.L."/>
            <person name="Hillier L.W."/>
            <person name="Huang X."/>
            <person name="Minx P."/>
            <person name="Nelson J.O."/>
            <person name="Pepin K.H."/>
            <person name="Qin X."/>
            <person name="Sutton G.G."/>
            <person name="Venter E."/>
            <person name="Walenz B.P."/>
            <person name="Wallis J.W."/>
            <person name="Worley K.C."/>
            <person name="Yang S.-P."/>
            <person name="Jones S.M."/>
            <person name="Marra M.A."/>
            <person name="Rocchi M."/>
            <person name="Schein J.E."/>
            <person name="Baertsch R."/>
            <person name="Clarke L."/>
            <person name="Csuros M."/>
            <person name="Glasscock J."/>
            <person name="Harris R.A."/>
            <person name="Havlak P."/>
            <person name="Jackson A.R."/>
            <person name="Jiang H."/>
            <person name="Liu Y."/>
            <person name="Messina D.N."/>
            <person name="Shen Y."/>
            <person name="Song H.X.-Z."/>
            <person name="Wylie T."/>
            <person name="Zhang L."/>
            <person name="Birney E."/>
            <person name="Han K."/>
            <person name="Konkel M.K."/>
            <person name="Lee J."/>
            <person name="Smit A.F.A."/>
            <person name="Ullmer B."/>
            <person name="Wang H."/>
            <person name="Xing J."/>
            <person name="Burhans R."/>
            <person name="Cheng Z."/>
            <person name="Karro J.E."/>
            <person name="Ma J."/>
            <person name="Raney B."/>
            <person name="She X."/>
            <person name="Cox M.J."/>
            <person name="Demuth J.P."/>
            <person name="Dumas L.J."/>
            <person name="Han S.-G."/>
            <person name="Hopkins J."/>
            <person name="Karimpour-Fard A."/>
            <person name="Kim Y.H."/>
            <person name="Pollack J.R."/>
            <person name="Vinar T."/>
            <person name="Addo-Quaye C."/>
            <person name="Degenhardt J."/>
            <person name="Denby A."/>
            <person name="Hubisz M.J."/>
            <person name="Indap A."/>
            <person name="Kosiol C."/>
            <person name="Lahn B.T."/>
            <person name="Lawson H.A."/>
            <person name="Marklein A."/>
            <person name="Nielsen R."/>
            <person name="Vallender E.J."/>
            <person name="Clark A.G."/>
            <person name="Ferguson B."/>
            <person name="Hernandez R.D."/>
            <person name="Hirani K."/>
            <person name="Kehrer-Sawatzki H."/>
            <person name="Kolb J."/>
            <person name="Patil S."/>
            <person name="Pu L.-L."/>
            <person name="Ren Y."/>
            <person name="Smith D.G."/>
            <person name="Wheeler D.A."/>
            <person name="Schenck I."/>
            <person name="Ball E.V."/>
            <person name="Chen R."/>
            <person name="Cooper D.N."/>
            <person name="Giardine B."/>
            <person name="Hsu F."/>
            <person name="Kent W.J."/>
            <person name="Lesk A."/>
            <person name="Nelson D.L."/>
            <person name="O'brien W.E."/>
            <person name="Pruefer K."/>
            <person name="Stenson P.D."/>
            <person name="Wallace J.C."/>
            <person name="Ke H."/>
            <person name="Liu X.-M."/>
            <person name="Wang P."/>
            <person name="Xiang A.P."/>
            <person name="Yang F."/>
            <person name="Barber G.P."/>
            <person name="Haussler D."/>
            <person name="Karolchik D."/>
            <person name="Kern A.D."/>
            <person name="Kuhn R.M."/>
            <person name="Smith K.E."/>
            <person name="Zwieg A.S."/>
        </authorList>
    </citation>
    <scope>NUCLEOTIDE SEQUENCE [LARGE SCALE GENOMIC DNA]</scope>
    <source>
        <strain evidence="6">17573</strain>
    </source>
</reference>
<accession>A0A5F7ZG43</accession>
<reference evidence="5" key="2">
    <citation type="submission" date="2019-01" db="EMBL/GenBank/DDBJ databases">
        <authorList>
            <person name="Graves T."/>
            <person name="Eichler E.E."/>
            <person name="Wilson R.K."/>
        </authorList>
    </citation>
    <scope>NUCLEOTIDE SEQUENCE [LARGE SCALE GENOMIC DNA]</scope>
    <source>
        <strain evidence="5">17573</strain>
    </source>
</reference>
<organism evidence="5 6">
    <name type="scientific">Macaca mulatta</name>
    <name type="common">Rhesus macaque</name>
    <dbReference type="NCBI Taxonomy" id="9544"/>
    <lineage>
        <taxon>Eukaryota</taxon>
        <taxon>Metazoa</taxon>
        <taxon>Chordata</taxon>
        <taxon>Craniata</taxon>
        <taxon>Vertebrata</taxon>
        <taxon>Euteleostomi</taxon>
        <taxon>Mammalia</taxon>
        <taxon>Eutheria</taxon>
        <taxon>Euarchontoglires</taxon>
        <taxon>Primates</taxon>
        <taxon>Haplorrhini</taxon>
        <taxon>Catarrhini</taxon>
        <taxon>Cercopithecidae</taxon>
        <taxon>Cercopithecinae</taxon>
        <taxon>Macaca</taxon>
    </lineage>
</organism>